<sequence length="657" mass="70368">MTDEAALGVVPERVEQAKAAVRSVREIAPLALVIGGAVFLLLADAIALPVLGGWYALLAATYAVRWGVIDHARRSLERDPERVLRLAVVMATISGLAWAVVPWLVVSRGDLDLRGLATIMVLFSLAASVVTVNTAYAPVTIFFATPCTLSLVAALFTLGDPDVWILDVAILTYGAVLVRSALVGERRYVEHFRLALAQEAASRSLSVAAGELERSNERLVHLVDHDPLTGLLNRSGFANDLDDRIARAALRGGKVALLLIDLDNFKAVNDSQGHPAGDTALAETAARILALVPAGASVSRTGGDEFAVALGDDEAGTVADGLAQRLIHHMAEPFSVAGQPVVLGCSVGIAVYPDHGGDRQSLVSHADMALYSAKDAGKGRPCHFDIDMLSRRHAQRVVEHDLPTAMDRHEVEVHFQPQVSLVDGRLVGVEALVRWHHPLMGWIDPPAIVDAARRVYSAARLTAYVLEASVAVRGLLAAHGWRDIRVAVNVSPRDLPFFPLPELVAEIAGDAVGRVDGIEIEITEDAMIDLDLCGPKLAALRLMGVKIAVDDFGTGFSSLAYMSRLEVDRIKIDRQFVHDLDGDGHNRSLVQAVVGLGRSLGCEVLAEGVETAAMAARLAELGCDSGQGWYFGRAMRADELDRWLADFAAAAPRRSRA</sequence>
<feature type="transmembrane region" description="Helical" evidence="1">
    <location>
        <begin position="84"/>
        <end position="105"/>
    </location>
</feature>
<dbReference type="AlphaFoldDB" id="A0A4R6RM33"/>
<dbReference type="InterPro" id="IPR000160">
    <property type="entry name" value="GGDEF_dom"/>
</dbReference>
<evidence type="ECO:0000259" key="2">
    <source>
        <dbReference type="PROSITE" id="PS50883"/>
    </source>
</evidence>
<proteinExistence type="predicted"/>
<dbReference type="SMART" id="SM00052">
    <property type="entry name" value="EAL"/>
    <property type="match status" value="1"/>
</dbReference>
<evidence type="ECO:0000259" key="3">
    <source>
        <dbReference type="PROSITE" id="PS50887"/>
    </source>
</evidence>
<dbReference type="Pfam" id="PF00563">
    <property type="entry name" value="EAL"/>
    <property type="match status" value="1"/>
</dbReference>
<dbReference type="InterPro" id="IPR050706">
    <property type="entry name" value="Cyclic-di-GMP_PDE-like"/>
</dbReference>
<feature type="transmembrane region" description="Helical" evidence="1">
    <location>
        <begin position="139"/>
        <end position="158"/>
    </location>
</feature>
<comment type="caution">
    <text evidence="4">The sequence shown here is derived from an EMBL/GenBank/DDBJ whole genome shotgun (WGS) entry which is preliminary data.</text>
</comment>
<dbReference type="EMBL" id="SNXY01000006">
    <property type="protein sequence ID" value="TDP87614.1"/>
    <property type="molecule type" value="Genomic_DNA"/>
</dbReference>
<dbReference type="OrthoDB" id="8107802at2"/>
<dbReference type="CDD" id="cd01948">
    <property type="entry name" value="EAL"/>
    <property type="match status" value="1"/>
</dbReference>
<dbReference type="InterPro" id="IPR043128">
    <property type="entry name" value="Rev_trsase/Diguanyl_cyclase"/>
</dbReference>
<dbReference type="GO" id="GO:0071111">
    <property type="term" value="F:cyclic-guanylate-specific phosphodiesterase activity"/>
    <property type="evidence" value="ECO:0007669"/>
    <property type="project" value="InterPro"/>
</dbReference>
<feature type="domain" description="EAL" evidence="2">
    <location>
        <begin position="395"/>
        <end position="648"/>
    </location>
</feature>
<dbReference type="Gene3D" id="3.20.20.450">
    <property type="entry name" value="EAL domain"/>
    <property type="match status" value="1"/>
</dbReference>
<dbReference type="PROSITE" id="PS50887">
    <property type="entry name" value="GGDEF"/>
    <property type="match status" value="1"/>
</dbReference>
<keyword evidence="1" id="KW-1133">Transmembrane helix</keyword>
<dbReference type="InterPro" id="IPR001633">
    <property type="entry name" value="EAL_dom"/>
</dbReference>
<dbReference type="Gene3D" id="3.30.70.270">
    <property type="match status" value="1"/>
</dbReference>
<dbReference type="NCBIfam" id="TIGR00254">
    <property type="entry name" value="GGDEF"/>
    <property type="match status" value="1"/>
</dbReference>
<evidence type="ECO:0000256" key="1">
    <source>
        <dbReference type="SAM" id="Phobius"/>
    </source>
</evidence>
<dbReference type="PROSITE" id="PS50883">
    <property type="entry name" value="EAL"/>
    <property type="match status" value="1"/>
</dbReference>
<name>A0A4R6RM33_9HYPH</name>
<dbReference type="SUPFAM" id="SSF55073">
    <property type="entry name" value="Nucleotide cyclase"/>
    <property type="match status" value="1"/>
</dbReference>
<evidence type="ECO:0000313" key="4">
    <source>
        <dbReference type="EMBL" id="TDP87614.1"/>
    </source>
</evidence>
<keyword evidence="5" id="KW-1185">Reference proteome</keyword>
<gene>
    <name evidence="4" type="ORF">EDD54_1513</name>
</gene>
<dbReference type="Proteomes" id="UP000294547">
    <property type="component" value="Unassembled WGS sequence"/>
</dbReference>
<feature type="transmembrane region" description="Helical" evidence="1">
    <location>
        <begin position="54"/>
        <end position="72"/>
    </location>
</feature>
<keyword evidence="1" id="KW-0812">Transmembrane</keyword>
<dbReference type="RefSeq" id="WP_126535278.1">
    <property type="nucleotide sequence ID" value="NZ_BSPM01000008.1"/>
</dbReference>
<feature type="transmembrane region" description="Helical" evidence="1">
    <location>
        <begin position="164"/>
        <end position="184"/>
    </location>
</feature>
<reference evidence="4 5" key="1">
    <citation type="submission" date="2019-03" db="EMBL/GenBank/DDBJ databases">
        <title>Genomic Encyclopedia of Type Strains, Phase IV (KMG-IV): sequencing the most valuable type-strain genomes for metagenomic binning, comparative biology and taxonomic classification.</title>
        <authorList>
            <person name="Goeker M."/>
        </authorList>
    </citation>
    <scope>NUCLEOTIDE SEQUENCE [LARGE SCALE GENOMIC DNA]</scope>
    <source>
        <strain evidence="4 5">DSM 102969</strain>
    </source>
</reference>
<feature type="domain" description="GGDEF" evidence="3">
    <location>
        <begin position="253"/>
        <end position="386"/>
    </location>
</feature>
<dbReference type="PANTHER" id="PTHR33121">
    <property type="entry name" value="CYCLIC DI-GMP PHOSPHODIESTERASE PDEF"/>
    <property type="match status" value="1"/>
</dbReference>
<dbReference type="InterPro" id="IPR029787">
    <property type="entry name" value="Nucleotide_cyclase"/>
</dbReference>
<dbReference type="InterPro" id="IPR035919">
    <property type="entry name" value="EAL_sf"/>
</dbReference>
<feature type="transmembrane region" description="Helical" evidence="1">
    <location>
        <begin position="111"/>
        <end position="132"/>
    </location>
</feature>
<organism evidence="4 5">
    <name type="scientific">Oharaeibacter diazotrophicus</name>
    <dbReference type="NCBI Taxonomy" id="1920512"/>
    <lineage>
        <taxon>Bacteria</taxon>
        <taxon>Pseudomonadati</taxon>
        <taxon>Pseudomonadota</taxon>
        <taxon>Alphaproteobacteria</taxon>
        <taxon>Hyphomicrobiales</taxon>
        <taxon>Pleomorphomonadaceae</taxon>
        <taxon>Oharaeibacter</taxon>
    </lineage>
</organism>
<keyword evidence="1" id="KW-0472">Membrane</keyword>
<dbReference type="PANTHER" id="PTHR33121:SF79">
    <property type="entry name" value="CYCLIC DI-GMP PHOSPHODIESTERASE PDED-RELATED"/>
    <property type="match status" value="1"/>
</dbReference>
<dbReference type="SUPFAM" id="SSF141868">
    <property type="entry name" value="EAL domain-like"/>
    <property type="match status" value="1"/>
</dbReference>
<dbReference type="Pfam" id="PF00990">
    <property type="entry name" value="GGDEF"/>
    <property type="match status" value="1"/>
</dbReference>
<evidence type="ECO:0000313" key="5">
    <source>
        <dbReference type="Proteomes" id="UP000294547"/>
    </source>
</evidence>
<feature type="transmembrane region" description="Helical" evidence="1">
    <location>
        <begin position="27"/>
        <end position="48"/>
    </location>
</feature>
<dbReference type="SMART" id="SM00267">
    <property type="entry name" value="GGDEF"/>
    <property type="match status" value="1"/>
</dbReference>
<accession>A0A4R6RM33</accession>
<protein>
    <submittedName>
        <fullName evidence="4">Diguanylate cyclase/phosphodiesterase</fullName>
    </submittedName>
</protein>
<dbReference type="CDD" id="cd01949">
    <property type="entry name" value="GGDEF"/>
    <property type="match status" value="1"/>
</dbReference>